<feature type="transmembrane region" description="Helical" evidence="1">
    <location>
        <begin position="30"/>
        <end position="46"/>
    </location>
</feature>
<keyword evidence="1" id="KW-1133">Transmembrane helix</keyword>
<evidence type="ECO:0000313" key="2">
    <source>
        <dbReference type="EMBL" id="KIM89686.1"/>
    </source>
</evidence>
<dbReference type="AlphaFoldDB" id="A0A0C3GGC5"/>
<proteinExistence type="predicted"/>
<keyword evidence="1" id="KW-0812">Transmembrane</keyword>
<dbReference type="InParanoid" id="A0A0C3GGC5"/>
<gene>
    <name evidence="2" type="ORF">PILCRDRAFT_192953</name>
</gene>
<keyword evidence="1" id="KW-0472">Membrane</keyword>
<keyword evidence="3" id="KW-1185">Reference proteome</keyword>
<evidence type="ECO:0000313" key="3">
    <source>
        <dbReference type="Proteomes" id="UP000054166"/>
    </source>
</evidence>
<dbReference type="HOGENOM" id="CLU_1917833_0_0_1"/>
<protein>
    <submittedName>
        <fullName evidence="2">Uncharacterized protein</fullName>
    </submittedName>
</protein>
<dbReference type="EMBL" id="KN832974">
    <property type="protein sequence ID" value="KIM89686.1"/>
    <property type="molecule type" value="Genomic_DNA"/>
</dbReference>
<organism evidence="2 3">
    <name type="scientific">Piloderma croceum (strain F 1598)</name>
    <dbReference type="NCBI Taxonomy" id="765440"/>
    <lineage>
        <taxon>Eukaryota</taxon>
        <taxon>Fungi</taxon>
        <taxon>Dikarya</taxon>
        <taxon>Basidiomycota</taxon>
        <taxon>Agaricomycotina</taxon>
        <taxon>Agaricomycetes</taxon>
        <taxon>Agaricomycetidae</taxon>
        <taxon>Atheliales</taxon>
        <taxon>Atheliaceae</taxon>
        <taxon>Piloderma</taxon>
    </lineage>
</organism>
<reference evidence="2 3" key="1">
    <citation type="submission" date="2014-04" db="EMBL/GenBank/DDBJ databases">
        <authorList>
            <consortium name="DOE Joint Genome Institute"/>
            <person name="Kuo A."/>
            <person name="Tarkka M."/>
            <person name="Buscot F."/>
            <person name="Kohler A."/>
            <person name="Nagy L.G."/>
            <person name="Floudas D."/>
            <person name="Copeland A."/>
            <person name="Barry K.W."/>
            <person name="Cichocki N."/>
            <person name="Veneault-Fourrey C."/>
            <person name="LaButti K."/>
            <person name="Lindquist E.A."/>
            <person name="Lipzen A."/>
            <person name="Lundell T."/>
            <person name="Morin E."/>
            <person name="Murat C."/>
            <person name="Sun H."/>
            <person name="Tunlid A."/>
            <person name="Henrissat B."/>
            <person name="Grigoriev I.V."/>
            <person name="Hibbett D.S."/>
            <person name="Martin F."/>
            <person name="Nordberg H.P."/>
            <person name="Cantor M.N."/>
            <person name="Hua S.X."/>
        </authorList>
    </citation>
    <scope>NUCLEOTIDE SEQUENCE [LARGE SCALE GENOMIC DNA]</scope>
    <source>
        <strain evidence="2 3">F 1598</strain>
    </source>
</reference>
<name>A0A0C3GGC5_PILCF</name>
<accession>A0A0C3GGC5</accession>
<dbReference type="Proteomes" id="UP000054166">
    <property type="component" value="Unassembled WGS sequence"/>
</dbReference>
<evidence type="ECO:0000256" key="1">
    <source>
        <dbReference type="SAM" id="Phobius"/>
    </source>
</evidence>
<sequence>MMSSCFAALFGTTLHLSGVALQISHLGGIMINYFTFSIVLPSYKYFPNGRRVPNMSRANSDSKWQYHHNNNINALLTRAHESTVALAMSSGTSFIVRQLINPTDSQLDGFARVLSIAFEKGVLFFCDVRSVI</sequence>
<reference evidence="3" key="2">
    <citation type="submission" date="2015-01" db="EMBL/GenBank/DDBJ databases">
        <title>Evolutionary Origins and Diversification of the Mycorrhizal Mutualists.</title>
        <authorList>
            <consortium name="DOE Joint Genome Institute"/>
            <consortium name="Mycorrhizal Genomics Consortium"/>
            <person name="Kohler A."/>
            <person name="Kuo A."/>
            <person name="Nagy L.G."/>
            <person name="Floudas D."/>
            <person name="Copeland A."/>
            <person name="Barry K.W."/>
            <person name="Cichocki N."/>
            <person name="Veneault-Fourrey C."/>
            <person name="LaButti K."/>
            <person name="Lindquist E.A."/>
            <person name="Lipzen A."/>
            <person name="Lundell T."/>
            <person name="Morin E."/>
            <person name="Murat C."/>
            <person name="Riley R."/>
            <person name="Ohm R."/>
            <person name="Sun H."/>
            <person name="Tunlid A."/>
            <person name="Henrissat B."/>
            <person name="Grigoriev I.V."/>
            <person name="Hibbett D.S."/>
            <person name="Martin F."/>
        </authorList>
    </citation>
    <scope>NUCLEOTIDE SEQUENCE [LARGE SCALE GENOMIC DNA]</scope>
    <source>
        <strain evidence="3">F 1598</strain>
    </source>
</reference>